<dbReference type="InterPro" id="IPR017441">
    <property type="entry name" value="Protein_kinase_ATP_BS"/>
</dbReference>
<feature type="region of interest" description="Disordered" evidence="7">
    <location>
        <begin position="120"/>
        <end position="144"/>
    </location>
</feature>
<dbReference type="InterPro" id="IPR000961">
    <property type="entry name" value="AGC-kinase_C"/>
</dbReference>
<gene>
    <name evidence="10" type="ORF">CBR_g6667</name>
</gene>
<dbReference type="GO" id="GO:0005524">
    <property type="term" value="F:ATP binding"/>
    <property type="evidence" value="ECO:0007669"/>
    <property type="project" value="UniProtKB-UniRule"/>
</dbReference>
<evidence type="ECO:0000256" key="6">
    <source>
        <dbReference type="PROSITE-ProRule" id="PRU10141"/>
    </source>
</evidence>
<protein>
    <recommendedName>
        <fullName evidence="12">Protein kinase domain-containing protein</fullName>
    </recommendedName>
</protein>
<feature type="compositionally biased region" description="Polar residues" evidence="7">
    <location>
        <begin position="829"/>
        <end position="847"/>
    </location>
</feature>
<feature type="region of interest" description="Disordered" evidence="7">
    <location>
        <begin position="1215"/>
        <end position="1267"/>
    </location>
</feature>
<feature type="compositionally biased region" description="Polar residues" evidence="7">
    <location>
        <begin position="745"/>
        <end position="757"/>
    </location>
</feature>
<evidence type="ECO:0000313" key="10">
    <source>
        <dbReference type="EMBL" id="GBG70539.1"/>
    </source>
</evidence>
<feature type="region of interest" description="Disordered" evidence="7">
    <location>
        <begin position="192"/>
        <end position="211"/>
    </location>
</feature>
<feature type="compositionally biased region" description="Low complexity" evidence="7">
    <location>
        <begin position="1235"/>
        <end position="1261"/>
    </location>
</feature>
<dbReference type="PROSITE" id="PS00108">
    <property type="entry name" value="PROTEIN_KINASE_ST"/>
    <property type="match status" value="1"/>
</dbReference>
<evidence type="ECO:0000259" key="8">
    <source>
        <dbReference type="PROSITE" id="PS50011"/>
    </source>
</evidence>
<dbReference type="SMART" id="SM00220">
    <property type="entry name" value="S_TKc"/>
    <property type="match status" value="1"/>
</dbReference>
<evidence type="ECO:0000256" key="4">
    <source>
        <dbReference type="ARBA" id="ARBA00022777"/>
    </source>
</evidence>
<organism evidence="10 11">
    <name type="scientific">Chara braunii</name>
    <name type="common">Braun's stonewort</name>
    <dbReference type="NCBI Taxonomy" id="69332"/>
    <lineage>
        <taxon>Eukaryota</taxon>
        <taxon>Viridiplantae</taxon>
        <taxon>Streptophyta</taxon>
        <taxon>Charophyceae</taxon>
        <taxon>Charales</taxon>
        <taxon>Characeae</taxon>
        <taxon>Chara</taxon>
    </lineage>
</organism>
<feature type="compositionally biased region" description="Basic and acidic residues" evidence="7">
    <location>
        <begin position="955"/>
        <end position="965"/>
    </location>
</feature>
<feature type="region of interest" description="Disordered" evidence="7">
    <location>
        <begin position="1124"/>
        <end position="1203"/>
    </location>
</feature>
<evidence type="ECO:0000256" key="1">
    <source>
        <dbReference type="ARBA" id="ARBA00022527"/>
    </source>
</evidence>
<keyword evidence="11" id="KW-1185">Reference proteome</keyword>
<dbReference type="Pfam" id="PF00069">
    <property type="entry name" value="Pkinase"/>
    <property type="match status" value="1"/>
</dbReference>
<keyword evidence="2" id="KW-0808">Transferase</keyword>
<feature type="region of interest" description="Disordered" evidence="7">
    <location>
        <begin position="728"/>
        <end position="904"/>
    </location>
</feature>
<keyword evidence="5 6" id="KW-0067">ATP-binding</keyword>
<evidence type="ECO:0000256" key="7">
    <source>
        <dbReference type="SAM" id="MobiDB-lite"/>
    </source>
</evidence>
<dbReference type="STRING" id="69332.A0A388KKH5"/>
<dbReference type="PROSITE" id="PS00107">
    <property type="entry name" value="PROTEIN_KINASE_ATP"/>
    <property type="match status" value="1"/>
</dbReference>
<proteinExistence type="predicted"/>
<evidence type="ECO:0000256" key="5">
    <source>
        <dbReference type="ARBA" id="ARBA00022840"/>
    </source>
</evidence>
<dbReference type="FunFam" id="1.10.510.10:FF:000210">
    <property type="entry name" value="Non-specific serine/threonine protein kinase"/>
    <property type="match status" value="1"/>
</dbReference>
<dbReference type="EMBL" id="BFEA01000132">
    <property type="protein sequence ID" value="GBG70539.1"/>
    <property type="molecule type" value="Genomic_DNA"/>
</dbReference>
<dbReference type="Proteomes" id="UP000265515">
    <property type="component" value="Unassembled WGS sequence"/>
</dbReference>
<evidence type="ECO:0008006" key="12">
    <source>
        <dbReference type="Google" id="ProtNLM"/>
    </source>
</evidence>
<comment type="caution">
    <text evidence="10">The sequence shown here is derived from an EMBL/GenBank/DDBJ whole genome shotgun (WGS) entry which is preliminary data.</text>
</comment>
<keyword evidence="4" id="KW-0418">Kinase</keyword>
<dbReference type="PROSITE" id="PS50011">
    <property type="entry name" value="PROTEIN_KINASE_DOM"/>
    <property type="match status" value="1"/>
</dbReference>
<dbReference type="GO" id="GO:0005952">
    <property type="term" value="C:cAMP-dependent protein kinase complex"/>
    <property type="evidence" value="ECO:0007669"/>
    <property type="project" value="TreeGrafter"/>
</dbReference>
<feature type="region of interest" description="Disordered" evidence="7">
    <location>
        <begin position="925"/>
        <end position="978"/>
    </location>
</feature>
<sequence>MMTSTAFPKYEHMATNVARFSTRTKHAGERSTQHVNAQHARHVGGRSTGGTTQDEAMPVTLLLAESAPSVAPPTPASVSMGLAAGEPVHPLQWESSRSIPADAFAAAARAASSRIARLQSQGGVLSRSSSAGSNSPLGLGCRESPPELLPRAGVLSREDTHGGFCTSKAEPDITWKCDGYALRYQSADPFVLSSTSQQRSPSPSLPSRLHQSPLHERSAGCCHSAQPLAGALTFEGRRDTVGWRLPSSELVREPCNLPTSWLESGGYGAQVNERRQTSSFPASSFPSSSFPTSSFPASSCERHCCRVDQSPSRRWRTSRIPASQWCTDCGELPPLSKAKFGREESSLCFAMEDLTSPQASAPCIPSESPIGECELVPLSVSELACDPSFDGTSVDSDMERQLERNTPPEQQGDEGSQEVGNGESRREELAPSSFQSSLAITDDRHEMTIEGQSLWGETEAALPEKAAGRNDKMEHSDFRLAVNRSADECGGVADTCSSEKEGGVEVAHCADDAREYGGSACQSSHRPSDILGDVESTGGTQEECQGGVRERYAPLSSDEEEVGVDNACESVEYATTSSGSEGGRYAEDAANCAFPPDQPDRVGVSSTSCGHVTCEANRSHLLDCSCVQQDAQGCGEEQQRRSQRGLFYGGELDEPFSPYVQESTVLLGISGSSPVPPGVLSDNWAPPQVDEGKPPLVSTSQLACDDGEVDVSLPSSPTLQVREIQWHSPWPDGKQPASRVVHGSASPSVQPAASTTPPVDIPEIQVPVPLHGSSTLSAYQEDEGTGSARRDSQEEADSSAVCSRGPDGKDDRNVSLLLDSLEETSSFEAQGSTVNGVWSPQGSTVNGVWSPRLSETSPERGGKAQLEPLSRNLLLPDVSPAFAYGTGSQPSGSSFPCLEAQDSQTLEEQLGELDGGELLEFFASSSPRETPSRCDDSPLASIHGSDNPSLMGLPKKAEQPERLESGKSSPRSRLASGSSWTDIVSEIRDFEAMRSPKDAASDGSQLLGGGFPLLFPQFNLGKNRRRVWMFDDEDVEKTESRHTSPKSSASAICLTSGGNDVDMDIMTAPLPISVMSDASAITENSIPASLPSLVKASNIQRRTISILSENPFRAESGRISVQFSAPRPSEAGSVASRMESEAGAAEGAEEKGKVQLIPSTAEKRGEAKRTEQGARKAKERGQKNGKVGKKERERMECAEKEGLQKLRTKQEKLVVRGRANQGKKMLSGEDKDESSSILSERSESQTTMASQSTTAVTSQRTSETESEGTLIIPIIAKGLKVSSDSCWEVDHASSEAARKHQNRPMGEWMKHTIGAFSRSVNEKGVHAAKAAAAKAAKVCKMVVTRKPSGLSLKELRIHMVIGQGAFGVVHLCTQRGQPKKLFALKSMDKQDLMRRNELEHVMCEKEALLALRHPFVVNLEHHFQDHMRVYFLMEFVSGGDLFSRLEVNRKLTARETRFYAAELLCALEFIHSKGFIYRDLKPENVMIDASGHVKLTDLGFARKLALGERSFTFVGTPDYLAPEIIQNTGHDKAVDFWALGVLIFELQMGYTPFHANSLAEQYSKILTGDVRFPPGTDFLLKDLLCRLLQPDPARRLGSLPGGDGARSVMKHSWFDSIDWTSLKTLRAVPPFIPPAYMYNKPKKYLNAVDVYQWQGGGKMGVAHGGGHATVNPLSNPTSLSMDQHRFFEAF</sequence>
<dbReference type="InterPro" id="IPR011009">
    <property type="entry name" value="Kinase-like_dom_sf"/>
</dbReference>
<feature type="region of interest" description="Disordered" evidence="7">
    <location>
        <begin position="387"/>
        <end position="457"/>
    </location>
</feature>
<feature type="region of interest" description="Disordered" evidence="7">
    <location>
        <begin position="29"/>
        <end position="52"/>
    </location>
</feature>
<dbReference type="Gene3D" id="1.10.510.10">
    <property type="entry name" value="Transferase(Phosphotransferase) domain 1"/>
    <property type="match status" value="1"/>
</dbReference>
<dbReference type="Gramene" id="GBG70539">
    <property type="protein sequence ID" value="GBG70539"/>
    <property type="gene ID" value="CBR_g6667"/>
</dbReference>
<dbReference type="PANTHER" id="PTHR24353:SF37">
    <property type="entry name" value="CAMP-DEPENDENT PROTEIN KINASE CATALYTIC SUBUNIT PRKX"/>
    <property type="match status" value="1"/>
</dbReference>
<evidence type="ECO:0000313" key="11">
    <source>
        <dbReference type="Proteomes" id="UP000265515"/>
    </source>
</evidence>
<dbReference type="Gene3D" id="3.30.200.20">
    <property type="entry name" value="Phosphorylase Kinase, domain 1"/>
    <property type="match status" value="1"/>
</dbReference>
<dbReference type="PANTHER" id="PTHR24353">
    <property type="entry name" value="CYCLIC NUCLEOTIDE-DEPENDENT PROTEIN KINASE"/>
    <property type="match status" value="1"/>
</dbReference>
<accession>A0A388KKH5</accession>
<feature type="binding site" evidence="6">
    <location>
        <position position="1385"/>
    </location>
    <ligand>
        <name>ATP</name>
        <dbReference type="ChEBI" id="CHEBI:30616"/>
    </ligand>
</feature>
<feature type="domain" description="Protein kinase" evidence="8">
    <location>
        <begin position="1355"/>
        <end position="1614"/>
    </location>
</feature>
<feature type="compositionally biased region" description="Polar residues" evidence="7">
    <location>
        <begin position="120"/>
        <end position="136"/>
    </location>
</feature>
<feature type="region of interest" description="Disordered" evidence="7">
    <location>
        <begin position="516"/>
        <end position="548"/>
    </location>
</feature>
<evidence type="ECO:0000259" key="9">
    <source>
        <dbReference type="PROSITE" id="PS51285"/>
    </source>
</evidence>
<dbReference type="InterPro" id="IPR000719">
    <property type="entry name" value="Prot_kinase_dom"/>
</dbReference>
<feature type="compositionally biased region" description="Low complexity" evidence="7">
    <location>
        <begin position="968"/>
        <end position="978"/>
    </location>
</feature>
<feature type="domain" description="AGC-kinase C-terminal" evidence="9">
    <location>
        <begin position="1615"/>
        <end position="1690"/>
    </location>
</feature>
<dbReference type="InterPro" id="IPR008271">
    <property type="entry name" value="Ser/Thr_kinase_AS"/>
</dbReference>
<evidence type="ECO:0000256" key="2">
    <source>
        <dbReference type="ARBA" id="ARBA00022679"/>
    </source>
</evidence>
<dbReference type="SUPFAM" id="SSF56112">
    <property type="entry name" value="Protein kinase-like (PK-like)"/>
    <property type="match status" value="1"/>
</dbReference>
<name>A0A388KKH5_CHABU</name>
<feature type="compositionally biased region" description="Basic and acidic residues" evidence="7">
    <location>
        <begin position="1161"/>
        <end position="1203"/>
    </location>
</feature>
<keyword evidence="3 6" id="KW-0547">Nucleotide-binding</keyword>
<keyword evidence="1" id="KW-0723">Serine/threonine-protein kinase</keyword>
<dbReference type="PROSITE" id="PS51285">
    <property type="entry name" value="AGC_KINASE_CTER"/>
    <property type="match status" value="1"/>
</dbReference>
<evidence type="ECO:0000256" key="3">
    <source>
        <dbReference type="ARBA" id="ARBA00022741"/>
    </source>
</evidence>
<reference evidence="10 11" key="1">
    <citation type="journal article" date="2018" name="Cell">
        <title>The Chara Genome: Secondary Complexity and Implications for Plant Terrestrialization.</title>
        <authorList>
            <person name="Nishiyama T."/>
            <person name="Sakayama H."/>
            <person name="Vries J.D."/>
            <person name="Buschmann H."/>
            <person name="Saint-Marcoux D."/>
            <person name="Ullrich K.K."/>
            <person name="Haas F.B."/>
            <person name="Vanderstraeten L."/>
            <person name="Becker D."/>
            <person name="Lang D."/>
            <person name="Vosolsobe S."/>
            <person name="Rombauts S."/>
            <person name="Wilhelmsson P.K.I."/>
            <person name="Janitza P."/>
            <person name="Kern R."/>
            <person name="Heyl A."/>
            <person name="Rumpler F."/>
            <person name="Villalobos L.I.A.C."/>
            <person name="Clay J.M."/>
            <person name="Skokan R."/>
            <person name="Toyoda A."/>
            <person name="Suzuki Y."/>
            <person name="Kagoshima H."/>
            <person name="Schijlen E."/>
            <person name="Tajeshwar N."/>
            <person name="Catarino B."/>
            <person name="Hetherington A.J."/>
            <person name="Saltykova A."/>
            <person name="Bonnot C."/>
            <person name="Breuninger H."/>
            <person name="Symeonidi A."/>
            <person name="Radhakrishnan G.V."/>
            <person name="Van Nieuwerburgh F."/>
            <person name="Deforce D."/>
            <person name="Chang C."/>
            <person name="Karol K.G."/>
            <person name="Hedrich R."/>
            <person name="Ulvskov P."/>
            <person name="Glockner G."/>
            <person name="Delwiche C.F."/>
            <person name="Petrasek J."/>
            <person name="Van de Peer Y."/>
            <person name="Friml J."/>
            <person name="Beilby M."/>
            <person name="Dolan L."/>
            <person name="Kohara Y."/>
            <person name="Sugano S."/>
            <person name="Fujiyama A."/>
            <person name="Delaux P.-M."/>
            <person name="Quint M."/>
            <person name="TheiBen G."/>
            <person name="Hagemann M."/>
            <person name="Harholt J."/>
            <person name="Dunand C."/>
            <person name="Zachgo S."/>
            <person name="Langdale J."/>
            <person name="Maumus F."/>
            <person name="Straeten D.V.D."/>
            <person name="Gould S.B."/>
            <person name="Rensing S.A."/>
        </authorList>
    </citation>
    <scope>NUCLEOTIDE SEQUENCE [LARGE SCALE GENOMIC DNA]</scope>
    <source>
        <strain evidence="10 11">S276</strain>
    </source>
</reference>
<feature type="compositionally biased region" description="Low complexity" evidence="7">
    <location>
        <begin position="815"/>
        <end position="828"/>
    </location>
</feature>
<dbReference type="GO" id="GO:0004691">
    <property type="term" value="F:cAMP-dependent protein kinase activity"/>
    <property type="evidence" value="ECO:0007669"/>
    <property type="project" value="TreeGrafter"/>
</dbReference>